<dbReference type="NCBIfam" id="TIGR04183">
    <property type="entry name" value="Por_Secre_tail"/>
    <property type="match status" value="1"/>
</dbReference>
<dbReference type="PANTHER" id="PTHR47199:SF2">
    <property type="entry name" value="PHOTOSYSTEM II STABILITY_ASSEMBLY FACTOR HCF136, CHLOROPLASTIC"/>
    <property type="match status" value="1"/>
</dbReference>
<keyword evidence="3" id="KW-1185">Reference proteome</keyword>
<protein>
    <submittedName>
        <fullName evidence="2">Por secretion system C-terminal sorting domain-containing protein</fullName>
    </submittedName>
</protein>
<proteinExistence type="predicted"/>
<dbReference type="SUPFAM" id="SSF110296">
    <property type="entry name" value="Oligoxyloglucan reducing end-specific cellobiohydrolase"/>
    <property type="match status" value="1"/>
</dbReference>
<evidence type="ECO:0000256" key="1">
    <source>
        <dbReference type="SAM" id="SignalP"/>
    </source>
</evidence>
<evidence type="ECO:0000313" key="3">
    <source>
        <dbReference type="Proteomes" id="UP000183947"/>
    </source>
</evidence>
<gene>
    <name evidence="2" type="ORF">SAMN02746009_03469</name>
</gene>
<keyword evidence="1" id="KW-0732">Signal</keyword>
<dbReference type="InterPro" id="IPR015943">
    <property type="entry name" value="WD40/YVTN_repeat-like_dom_sf"/>
</dbReference>
<dbReference type="AlphaFoldDB" id="A0A1M7DXF9"/>
<dbReference type="RefSeq" id="WP_073287869.1">
    <property type="nucleotide sequence ID" value="NZ_FRAS01000023.1"/>
</dbReference>
<reference evidence="3" key="1">
    <citation type="submission" date="2016-11" db="EMBL/GenBank/DDBJ databases">
        <authorList>
            <person name="Varghese N."/>
            <person name="Submissions S."/>
        </authorList>
    </citation>
    <scope>NUCLEOTIDE SEQUENCE [LARGE SCALE GENOMIC DNA]</scope>
    <source>
        <strain evidence="3">DSM 18569</strain>
    </source>
</reference>
<sequence length="448" mass="46039">MKKKLLVLAGVLAVFSASAQAQWINQPVALPAPAEIVFQLSAVDASAAWATTFDTAAGENTKRLVHTRDGGQTWNSLIVSGLSADDYVTSVCGLDASTAWVSVGSSSFSAGGKLLKTSNGGQTWTAASGVFINNGSLPRQVKFSDATRGIAVGEGINSTSAFEVLTTSNGGASWQQTIAGSIPGRIPGEQLVAPVPTLQVLGTRVWFVTDKGRLFRSSDFGANWSVSVIGLGNDVVNLAFRDASNGVAVDEDGNIARTSNGGLTWNTLAPSGPLHAISVAAVPGTSTYVSVGIDGEPGGAGSSYSTNDGQTWTAIESTRNHALVSFASATVGWSGSLLVDANGDIRNNGVLRYTGATLSTNTALAASLGLEVYPNPASDGRFTLRAPGLKSASRFTVLDALGRVVATQVWNAAALAPACLDLSGQAPGVYVLELPTPQGVVREKLVVR</sequence>
<feature type="signal peptide" evidence="1">
    <location>
        <begin position="1"/>
        <end position="21"/>
    </location>
</feature>
<name>A0A1M7DXF9_9BACT</name>
<dbReference type="STRING" id="1121959.SAMN02746009_03469"/>
<feature type="chain" id="PRO_5012477970" evidence="1">
    <location>
        <begin position="22"/>
        <end position="448"/>
    </location>
</feature>
<evidence type="ECO:0000313" key="2">
    <source>
        <dbReference type="EMBL" id="SHL84083.1"/>
    </source>
</evidence>
<dbReference type="PANTHER" id="PTHR47199">
    <property type="entry name" value="PHOTOSYSTEM II STABILITY/ASSEMBLY FACTOR HCF136, CHLOROPLASTIC"/>
    <property type="match status" value="1"/>
</dbReference>
<dbReference type="OrthoDB" id="610388at2"/>
<organism evidence="2 3">
    <name type="scientific">Hymenobacter psychrotolerans DSM 18569</name>
    <dbReference type="NCBI Taxonomy" id="1121959"/>
    <lineage>
        <taxon>Bacteria</taxon>
        <taxon>Pseudomonadati</taxon>
        <taxon>Bacteroidota</taxon>
        <taxon>Cytophagia</taxon>
        <taxon>Cytophagales</taxon>
        <taxon>Hymenobacteraceae</taxon>
        <taxon>Hymenobacter</taxon>
    </lineage>
</organism>
<dbReference type="Gene3D" id="2.130.10.10">
    <property type="entry name" value="YVTN repeat-like/Quinoprotein amine dehydrogenase"/>
    <property type="match status" value="2"/>
</dbReference>
<dbReference type="InterPro" id="IPR026444">
    <property type="entry name" value="Secre_tail"/>
</dbReference>
<accession>A0A1M7DXF9</accession>
<dbReference type="Proteomes" id="UP000183947">
    <property type="component" value="Unassembled WGS sequence"/>
</dbReference>
<dbReference type="EMBL" id="FRAS01000023">
    <property type="protein sequence ID" value="SHL84083.1"/>
    <property type="molecule type" value="Genomic_DNA"/>
</dbReference>